<reference evidence="2 3" key="1">
    <citation type="submission" date="2023-12" db="EMBL/GenBank/DDBJ databases">
        <title>Baltic Sea Cyanobacteria.</title>
        <authorList>
            <person name="Delbaje E."/>
            <person name="Fewer D.P."/>
            <person name="Shishido T.K."/>
        </authorList>
    </citation>
    <scope>NUCLEOTIDE SEQUENCE [LARGE SCALE GENOMIC DNA]</scope>
    <source>
        <strain evidence="2 3">CCNP 1315</strain>
    </source>
</reference>
<dbReference type="EMBL" id="JAYGHT010000069">
    <property type="protein sequence ID" value="MEA5519764.1"/>
    <property type="molecule type" value="Genomic_DNA"/>
</dbReference>
<dbReference type="Proteomes" id="UP001301728">
    <property type="component" value="Unassembled WGS sequence"/>
</dbReference>
<name>A0ABU5TY01_9CYAN</name>
<dbReference type="RefSeq" id="WP_323218020.1">
    <property type="nucleotide sequence ID" value="NZ_JAYGHT010000069.1"/>
</dbReference>
<dbReference type="PANTHER" id="PTHR36842">
    <property type="entry name" value="PROTEIN TOLB HOMOLOG"/>
    <property type="match status" value="1"/>
</dbReference>
<evidence type="ECO:0000256" key="1">
    <source>
        <dbReference type="ARBA" id="ARBA00009820"/>
    </source>
</evidence>
<comment type="similarity">
    <text evidence="1">Belongs to the TolB family.</text>
</comment>
<organism evidence="2 3">
    <name type="scientific">Limnoraphis robusta CCNP1315</name>
    <dbReference type="NCBI Taxonomy" id="3110306"/>
    <lineage>
        <taxon>Bacteria</taxon>
        <taxon>Bacillati</taxon>
        <taxon>Cyanobacteriota</taxon>
        <taxon>Cyanophyceae</taxon>
        <taxon>Oscillatoriophycideae</taxon>
        <taxon>Oscillatoriales</taxon>
        <taxon>Sirenicapillariaceae</taxon>
        <taxon>Limnoraphis</taxon>
    </lineage>
</organism>
<sequence>MKIGAVIALLMVIGLTLVMPAEVAIALNSPASDQQPALSGNGQFLAYVSNRNGQRQIVLYDLQRQALVDLPGLNHGSAIAEHPSISNTARYLVYMASDSGRPEIELYDRKTNLVQIVSQGYRGWVRHPRISPDGRYIIFESGRRGQWDLEVLDRGSKIELDLF</sequence>
<dbReference type="PANTHER" id="PTHR36842:SF2">
    <property type="entry name" value="SLR0505 PROTEIN"/>
    <property type="match status" value="1"/>
</dbReference>
<keyword evidence="3" id="KW-1185">Reference proteome</keyword>
<dbReference type="SUPFAM" id="SSF82171">
    <property type="entry name" value="DPP6 N-terminal domain-like"/>
    <property type="match status" value="1"/>
</dbReference>
<evidence type="ECO:0000313" key="3">
    <source>
        <dbReference type="Proteomes" id="UP001301728"/>
    </source>
</evidence>
<proteinExistence type="inferred from homology"/>
<dbReference type="InterPro" id="IPR011659">
    <property type="entry name" value="WD40"/>
</dbReference>
<evidence type="ECO:0000313" key="2">
    <source>
        <dbReference type="EMBL" id="MEA5519764.1"/>
    </source>
</evidence>
<accession>A0ABU5TY01</accession>
<comment type="caution">
    <text evidence="2">The sequence shown here is derived from an EMBL/GenBank/DDBJ whole genome shotgun (WGS) entry which is preliminary data.</text>
</comment>
<gene>
    <name evidence="2" type="ORF">VB854_12500</name>
</gene>
<dbReference type="InterPro" id="IPR011042">
    <property type="entry name" value="6-blade_b-propeller_TolB-like"/>
</dbReference>
<dbReference type="Gene3D" id="2.120.10.30">
    <property type="entry name" value="TolB, C-terminal domain"/>
    <property type="match status" value="1"/>
</dbReference>
<protein>
    <submittedName>
        <fullName evidence="2">Biopolymer transporter Tol</fullName>
    </submittedName>
</protein>
<dbReference type="Pfam" id="PF07676">
    <property type="entry name" value="PD40"/>
    <property type="match status" value="2"/>
</dbReference>